<dbReference type="RefSeq" id="WP_342450989.1">
    <property type="nucleotide sequence ID" value="NZ_JBICBM010000004.1"/>
</dbReference>
<sequence length="57" mass="5778">MEEGGLAAGKSTAAACGGWIVFEDEAGQSMTPPRAGTWGRIGCTPVVRVRGRGSGRA</sequence>
<evidence type="ECO:0000313" key="1">
    <source>
        <dbReference type="EMBL" id="MFF9882081.1"/>
    </source>
</evidence>
<protein>
    <submittedName>
        <fullName evidence="1">Uncharacterized protein</fullName>
    </submittedName>
</protein>
<organism evidence="1 2">
    <name type="scientific">Streptomyces eurythermus</name>
    <dbReference type="NCBI Taxonomy" id="42237"/>
    <lineage>
        <taxon>Bacteria</taxon>
        <taxon>Bacillati</taxon>
        <taxon>Actinomycetota</taxon>
        <taxon>Actinomycetes</taxon>
        <taxon>Kitasatosporales</taxon>
        <taxon>Streptomycetaceae</taxon>
        <taxon>Streptomyces</taxon>
    </lineage>
</organism>
<gene>
    <name evidence="1" type="ORF">ACF1HC_10785</name>
</gene>
<proteinExistence type="predicted"/>
<evidence type="ECO:0000313" key="2">
    <source>
        <dbReference type="Proteomes" id="UP001603418"/>
    </source>
</evidence>
<keyword evidence="2" id="KW-1185">Reference proteome</keyword>
<reference evidence="1 2" key="1">
    <citation type="submission" date="2024-10" db="EMBL/GenBank/DDBJ databases">
        <title>The Natural Products Discovery Center: Release of the First 8490 Sequenced Strains for Exploring Actinobacteria Biosynthetic Diversity.</title>
        <authorList>
            <person name="Kalkreuter E."/>
            <person name="Kautsar S.A."/>
            <person name="Yang D."/>
            <person name="Bader C.D."/>
            <person name="Teijaro C.N."/>
            <person name="Fluegel L."/>
            <person name="Davis C.M."/>
            <person name="Simpson J.R."/>
            <person name="Lauterbach L."/>
            <person name="Steele A.D."/>
            <person name="Gui C."/>
            <person name="Meng S."/>
            <person name="Li G."/>
            <person name="Viehrig K."/>
            <person name="Ye F."/>
            <person name="Su P."/>
            <person name="Kiefer A.F."/>
            <person name="Nichols A."/>
            <person name="Cepeda A.J."/>
            <person name="Yan W."/>
            <person name="Fan B."/>
            <person name="Jiang Y."/>
            <person name="Adhikari A."/>
            <person name="Zheng C.-J."/>
            <person name="Schuster L."/>
            <person name="Cowan T.M."/>
            <person name="Smanski M.J."/>
            <person name="Chevrette M.G."/>
            <person name="De Carvalho L.P.S."/>
            <person name="Shen B."/>
        </authorList>
    </citation>
    <scope>NUCLEOTIDE SEQUENCE [LARGE SCALE GENOMIC DNA]</scope>
    <source>
        <strain evidence="1 2">NPDC013366</strain>
    </source>
</reference>
<accession>A0ABW6YTC4</accession>
<comment type="caution">
    <text evidence="1">The sequence shown here is derived from an EMBL/GenBank/DDBJ whole genome shotgun (WGS) entry which is preliminary data.</text>
</comment>
<dbReference type="Proteomes" id="UP001603418">
    <property type="component" value="Unassembled WGS sequence"/>
</dbReference>
<dbReference type="EMBL" id="JBICBM010000004">
    <property type="protein sequence ID" value="MFF9882081.1"/>
    <property type="molecule type" value="Genomic_DNA"/>
</dbReference>
<name>A0ABW6YTC4_9ACTN</name>